<dbReference type="EMBL" id="JAHUTI010069262">
    <property type="protein sequence ID" value="MED6254216.1"/>
    <property type="molecule type" value="Genomic_DNA"/>
</dbReference>
<evidence type="ECO:0000256" key="1">
    <source>
        <dbReference type="SAM" id="Phobius"/>
    </source>
</evidence>
<keyword evidence="1" id="KW-0472">Membrane</keyword>
<protein>
    <submittedName>
        <fullName evidence="2">Uncharacterized protein</fullName>
    </submittedName>
</protein>
<gene>
    <name evidence="2" type="ORF">ATANTOWER_019946</name>
</gene>
<evidence type="ECO:0000313" key="3">
    <source>
        <dbReference type="Proteomes" id="UP001345963"/>
    </source>
</evidence>
<organism evidence="2 3">
    <name type="scientific">Ataeniobius toweri</name>
    <dbReference type="NCBI Taxonomy" id="208326"/>
    <lineage>
        <taxon>Eukaryota</taxon>
        <taxon>Metazoa</taxon>
        <taxon>Chordata</taxon>
        <taxon>Craniata</taxon>
        <taxon>Vertebrata</taxon>
        <taxon>Euteleostomi</taxon>
        <taxon>Actinopterygii</taxon>
        <taxon>Neopterygii</taxon>
        <taxon>Teleostei</taxon>
        <taxon>Neoteleostei</taxon>
        <taxon>Acanthomorphata</taxon>
        <taxon>Ovalentaria</taxon>
        <taxon>Atherinomorphae</taxon>
        <taxon>Cyprinodontiformes</taxon>
        <taxon>Goodeidae</taxon>
        <taxon>Ataeniobius</taxon>
    </lineage>
</organism>
<comment type="caution">
    <text evidence="2">The sequence shown here is derived from an EMBL/GenBank/DDBJ whole genome shotgun (WGS) entry which is preliminary data.</text>
</comment>
<keyword evidence="1" id="KW-0812">Transmembrane</keyword>
<accession>A0ABU7BUR6</accession>
<dbReference type="Proteomes" id="UP001345963">
    <property type="component" value="Unassembled WGS sequence"/>
</dbReference>
<sequence length="97" mass="11044">MFISLPSQSPYLPSTPVDPNILLITHTCILSHFSTHPSVFKLTCCNWSLPDYPSSLPIIVPVTLSMFLILFSWCLPDNWRRCCVGSGFLCFYSLWTQ</sequence>
<keyword evidence="1" id="KW-1133">Transmembrane helix</keyword>
<keyword evidence="3" id="KW-1185">Reference proteome</keyword>
<evidence type="ECO:0000313" key="2">
    <source>
        <dbReference type="EMBL" id="MED6254216.1"/>
    </source>
</evidence>
<name>A0ABU7BUR6_9TELE</name>
<feature type="transmembrane region" description="Helical" evidence="1">
    <location>
        <begin position="56"/>
        <end position="75"/>
    </location>
</feature>
<reference evidence="2 3" key="1">
    <citation type="submission" date="2021-07" db="EMBL/GenBank/DDBJ databases">
        <authorList>
            <person name="Palmer J.M."/>
        </authorList>
    </citation>
    <scope>NUCLEOTIDE SEQUENCE [LARGE SCALE GENOMIC DNA]</scope>
    <source>
        <strain evidence="2 3">AT_MEX2019</strain>
        <tissue evidence="2">Muscle</tissue>
    </source>
</reference>
<feature type="non-terminal residue" evidence="2">
    <location>
        <position position="97"/>
    </location>
</feature>
<proteinExistence type="predicted"/>